<gene>
    <name evidence="2" type="ORF">E6O75_ATG02997</name>
</gene>
<proteinExistence type="predicted"/>
<feature type="region of interest" description="Disordered" evidence="1">
    <location>
        <begin position="83"/>
        <end position="136"/>
    </location>
</feature>
<keyword evidence="3" id="KW-1185">Reference proteome</keyword>
<protein>
    <submittedName>
        <fullName evidence="2">Uncharacterized protein</fullName>
    </submittedName>
</protein>
<reference evidence="2 3" key="1">
    <citation type="submission" date="2019-04" db="EMBL/GenBank/DDBJ databases">
        <title>High contiguity whole genome sequence and gene annotation resource for two Venturia nashicola isolates.</title>
        <authorList>
            <person name="Prokchorchik M."/>
            <person name="Won K."/>
            <person name="Lee Y."/>
            <person name="Choi E.D."/>
            <person name="Segonzac C."/>
            <person name="Sohn K.H."/>
        </authorList>
    </citation>
    <scope>NUCLEOTIDE SEQUENCE [LARGE SCALE GENOMIC DNA]</scope>
    <source>
        <strain evidence="2 3">PRI2</strain>
    </source>
</reference>
<evidence type="ECO:0000256" key="1">
    <source>
        <dbReference type="SAM" id="MobiDB-lite"/>
    </source>
</evidence>
<evidence type="ECO:0000313" key="3">
    <source>
        <dbReference type="Proteomes" id="UP000298493"/>
    </source>
</evidence>
<dbReference type="Proteomes" id="UP000298493">
    <property type="component" value="Unassembled WGS sequence"/>
</dbReference>
<feature type="compositionally biased region" description="Basic and acidic residues" evidence="1">
    <location>
        <begin position="94"/>
        <end position="136"/>
    </location>
</feature>
<sequence>MASTAMTATRVTGLAGSILSRTGVSAQSIHVTSLLVTALALAIPASAEQALTEALAALVVGTREATVARVATDAHNVFFLNQGFSSGSGAGGVRVREVPREYLRDEYPREESRREDGLDRERSREGSRELGGEGGR</sequence>
<evidence type="ECO:0000313" key="2">
    <source>
        <dbReference type="EMBL" id="TID23361.1"/>
    </source>
</evidence>
<dbReference type="EMBL" id="SNSC02000006">
    <property type="protein sequence ID" value="TID23361.1"/>
    <property type="molecule type" value="Genomic_DNA"/>
</dbReference>
<comment type="caution">
    <text evidence="2">The sequence shown here is derived from an EMBL/GenBank/DDBJ whole genome shotgun (WGS) entry which is preliminary data.</text>
</comment>
<organism evidence="2 3">
    <name type="scientific">Venturia nashicola</name>
    <dbReference type="NCBI Taxonomy" id="86259"/>
    <lineage>
        <taxon>Eukaryota</taxon>
        <taxon>Fungi</taxon>
        <taxon>Dikarya</taxon>
        <taxon>Ascomycota</taxon>
        <taxon>Pezizomycotina</taxon>
        <taxon>Dothideomycetes</taxon>
        <taxon>Pleosporomycetidae</taxon>
        <taxon>Venturiales</taxon>
        <taxon>Venturiaceae</taxon>
        <taxon>Venturia</taxon>
    </lineage>
</organism>
<dbReference type="AlphaFoldDB" id="A0A4Z1PDY7"/>
<accession>A0A4Z1PDY7</accession>
<name>A0A4Z1PDY7_9PEZI</name>